<reference evidence="6 7" key="1">
    <citation type="submission" date="2016-07" db="EMBL/GenBank/DDBJ databases">
        <title>Genome of Pelobium manganitolerans.</title>
        <authorList>
            <person name="Wu S."/>
            <person name="Wang G."/>
        </authorList>
    </citation>
    <scope>NUCLEOTIDE SEQUENCE [LARGE SCALE GENOMIC DNA]</scope>
    <source>
        <strain evidence="6 7">YS-25</strain>
    </source>
</reference>
<feature type="transmembrane region" description="Helical" evidence="4">
    <location>
        <begin position="45"/>
        <end position="62"/>
    </location>
</feature>
<comment type="caution">
    <text evidence="6">The sequence shown here is derived from an EMBL/GenBank/DDBJ whole genome shotgun (WGS) entry which is preliminary data.</text>
</comment>
<feature type="transmembrane region" description="Helical" evidence="4">
    <location>
        <begin position="213"/>
        <end position="233"/>
    </location>
</feature>
<evidence type="ECO:0000313" key="7">
    <source>
        <dbReference type="Proteomes" id="UP000283433"/>
    </source>
</evidence>
<dbReference type="InterPro" id="IPR011701">
    <property type="entry name" value="MFS"/>
</dbReference>
<keyword evidence="7" id="KW-1185">Reference proteome</keyword>
<evidence type="ECO:0000256" key="3">
    <source>
        <dbReference type="ARBA" id="ARBA00023136"/>
    </source>
</evidence>
<keyword evidence="3 4" id="KW-0472">Membrane</keyword>
<dbReference type="InterPro" id="IPR020846">
    <property type="entry name" value="MFS_dom"/>
</dbReference>
<dbReference type="SUPFAM" id="SSF103473">
    <property type="entry name" value="MFS general substrate transporter"/>
    <property type="match status" value="1"/>
</dbReference>
<dbReference type="AlphaFoldDB" id="A0A419S607"/>
<feature type="transmembrane region" description="Helical" evidence="4">
    <location>
        <begin position="360"/>
        <end position="380"/>
    </location>
</feature>
<keyword evidence="1 4" id="KW-0812">Transmembrane</keyword>
<dbReference type="OrthoDB" id="9815356at2"/>
<dbReference type="GO" id="GO:0022857">
    <property type="term" value="F:transmembrane transporter activity"/>
    <property type="evidence" value="ECO:0007669"/>
    <property type="project" value="InterPro"/>
</dbReference>
<feature type="domain" description="Major facilitator superfamily (MFS) profile" evidence="5">
    <location>
        <begin position="1"/>
        <end position="386"/>
    </location>
</feature>
<feature type="transmembrane region" description="Helical" evidence="4">
    <location>
        <begin position="74"/>
        <end position="91"/>
    </location>
</feature>
<name>A0A419S607_9SPHI</name>
<dbReference type="Proteomes" id="UP000283433">
    <property type="component" value="Unassembled WGS sequence"/>
</dbReference>
<accession>A0A419S607</accession>
<gene>
    <name evidence="6" type="ORF">BCY91_05310</name>
</gene>
<evidence type="ECO:0000256" key="2">
    <source>
        <dbReference type="ARBA" id="ARBA00022989"/>
    </source>
</evidence>
<keyword evidence="2 4" id="KW-1133">Transmembrane helix</keyword>
<feature type="transmembrane region" description="Helical" evidence="4">
    <location>
        <begin position="130"/>
        <end position="148"/>
    </location>
</feature>
<dbReference type="PANTHER" id="PTHR42910:SF1">
    <property type="entry name" value="MAJOR FACILITATOR SUPERFAMILY (MFS) PROFILE DOMAIN-CONTAINING PROTEIN"/>
    <property type="match status" value="1"/>
</dbReference>
<feature type="transmembrane region" description="Helical" evidence="4">
    <location>
        <begin position="160"/>
        <end position="178"/>
    </location>
</feature>
<dbReference type="EMBL" id="MBTA01000023">
    <property type="protein sequence ID" value="RKD16290.1"/>
    <property type="molecule type" value="Genomic_DNA"/>
</dbReference>
<feature type="transmembrane region" description="Helical" evidence="4">
    <location>
        <begin position="274"/>
        <end position="292"/>
    </location>
</feature>
<feature type="transmembrane region" description="Helical" evidence="4">
    <location>
        <begin position="245"/>
        <end position="262"/>
    </location>
</feature>
<dbReference type="Pfam" id="PF07690">
    <property type="entry name" value="MFS_1"/>
    <property type="match status" value="1"/>
</dbReference>
<protein>
    <submittedName>
        <fullName evidence="6">MFS transporter</fullName>
    </submittedName>
</protein>
<evidence type="ECO:0000256" key="1">
    <source>
        <dbReference type="ARBA" id="ARBA00022692"/>
    </source>
</evidence>
<sequence length="390" mass="42419">MQLKKSDTLIMAVATAFIVANIYYCQPLIVLIADEFHISPAVAGRTSYFTQAGYAVGLLFLVPLGDMLERRKQIVFTTILAVLSLLMAASAKSFAVLQAACFLIGFASCVPQLILPLSAHLSAPEQRGKVVGIIMSGLLIGILASRTLSGFVGDLCGWRSMFYIAAVICLAIVFLIQFRFPQSMPNFDGNYKKLMGSITSLVKQEHVLREASAINFFVFMIFGSFWTNMVLLLANPPYHFESDQIGLFGLAGAAGALTAPLIGKLGDKANPRIAVGYGLAILFLAQVVFYFFSAHLFAFIAGIILLEMGQQAVHVSNQTRVYALNPAARNRLNTVLMTMSFIGAALGSALGLWFWDWQGWGAICIASATMALCGFLIYLLTYKKERIANS</sequence>
<dbReference type="InterPro" id="IPR036259">
    <property type="entry name" value="MFS_trans_sf"/>
</dbReference>
<proteinExistence type="predicted"/>
<evidence type="ECO:0000256" key="4">
    <source>
        <dbReference type="SAM" id="Phobius"/>
    </source>
</evidence>
<feature type="transmembrane region" description="Helical" evidence="4">
    <location>
        <begin position="9"/>
        <end position="33"/>
    </location>
</feature>
<dbReference type="PROSITE" id="PS50850">
    <property type="entry name" value="MFS"/>
    <property type="match status" value="1"/>
</dbReference>
<dbReference type="PANTHER" id="PTHR42910">
    <property type="entry name" value="TRANSPORTER SCO4007-RELATED"/>
    <property type="match status" value="1"/>
</dbReference>
<dbReference type="CDD" id="cd17324">
    <property type="entry name" value="MFS_NepI_like"/>
    <property type="match status" value="1"/>
</dbReference>
<feature type="transmembrane region" description="Helical" evidence="4">
    <location>
        <begin position="298"/>
        <end position="315"/>
    </location>
</feature>
<dbReference type="RefSeq" id="WP_120181791.1">
    <property type="nucleotide sequence ID" value="NZ_MBTA01000023.1"/>
</dbReference>
<feature type="transmembrane region" description="Helical" evidence="4">
    <location>
        <begin position="335"/>
        <end position="354"/>
    </location>
</feature>
<dbReference type="Gene3D" id="1.20.1250.20">
    <property type="entry name" value="MFS general substrate transporter like domains"/>
    <property type="match status" value="1"/>
</dbReference>
<evidence type="ECO:0000259" key="5">
    <source>
        <dbReference type="PROSITE" id="PS50850"/>
    </source>
</evidence>
<feature type="transmembrane region" description="Helical" evidence="4">
    <location>
        <begin position="97"/>
        <end position="118"/>
    </location>
</feature>
<organism evidence="6 7">
    <name type="scientific">Pelobium manganitolerans</name>
    <dbReference type="NCBI Taxonomy" id="1842495"/>
    <lineage>
        <taxon>Bacteria</taxon>
        <taxon>Pseudomonadati</taxon>
        <taxon>Bacteroidota</taxon>
        <taxon>Sphingobacteriia</taxon>
        <taxon>Sphingobacteriales</taxon>
        <taxon>Sphingobacteriaceae</taxon>
        <taxon>Pelobium</taxon>
    </lineage>
</organism>
<evidence type="ECO:0000313" key="6">
    <source>
        <dbReference type="EMBL" id="RKD16290.1"/>
    </source>
</evidence>